<dbReference type="GO" id="GO:0009073">
    <property type="term" value="P:aromatic amino acid family biosynthetic process"/>
    <property type="evidence" value="ECO:0007669"/>
    <property type="project" value="UniProtKB-UniRule"/>
</dbReference>
<reference evidence="12 13" key="1">
    <citation type="submission" date="2024-01" db="EMBL/GenBank/DDBJ databases">
        <title>The genomes of 5 underutilized Papilionoideae crops provide insights into root nodulation and disease resistanc.</title>
        <authorList>
            <person name="Yuan L."/>
        </authorList>
    </citation>
    <scope>NUCLEOTIDE SEQUENCE [LARGE SCALE GENOMIC DNA]</scope>
    <source>
        <strain evidence="12">ZHUSHIDOU_FW_LH</strain>
        <tissue evidence="12">Leaf</tissue>
    </source>
</reference>
<dbReference type="InterPro" id="IPR037039">
    <property type="entry name" value="CM_AroQ_sf_eucaryotic"/>
</dbReference>
<dbReference type="Pfam" id="PF01817">
    <property type="entry name" value="CM_2"/>
    <property type="match status" value="1"/>
</dbReference>
<dbReference type="NCBIfam" id="TIGR01802">
    <property type="entry name" value="CM_pl-yst"/>
    <property type="match status" value="1"/>
</dbReference>
<comment type="caution">
    <text evidence="12">The sequence shown here is derived from an EMBL/GenBank/DDBJ whole genome shotgun (WGS) entry which is preliminary data.</text>
</comment>
<evidence type="ECO:0000259" key="11">
    <source>
        <dbReference type="Pfam" id="PF01817"/>
    </source>
</evidence>
<evidence type="ECO:0000256" key="3">
    <source>
        <dbReference type="ARBA" id="ARBA00004817"/>
    </source>
</evidence>
<dbReference type="GO" id="GO:1901747">
    <property type="term" value="P:prephenate(2-) biosynthetic process"/>
    <property type="evidence" value="ECO:0007669"/>
    <property type="project" value="UniProtKB-ARBA"/>
</dbReference>
<dbReference type="Gene3D" id="1.10.590.10">
    <property type="entry name" value="Chorismate mutase, AroQ class superfamily, eukaryotic"/>
    <property type="match status" value="1"/>
</dbReference>
<gene>
    <name evidence="12" type="ORF">RIF29_12435</name>
</gene>
<keyword evidence="6 9" id="KW-0028">Amino-acid biosynthesis</keyword>
<dbReference type="GO" id="GO:0005737">
    <property type="term" value="C:cytoplasm"/>
    <property type="evidence" value="ECO:0007669"/>
    <property type="project" value="UniProtKB-SubCell"/>
</dbReference>
<dbReference type="EMBL" id="JAYWIO010000002">
    <property type="protein sequence ID" value="KAK7283129.1"/>
    <property type="molecule type" value="Genomic_DNA"/>
</dbReference>
<evidence type="ECO:0000256" key="9">
    <source>
        <dbReference type="PIRNR" id="PIRNR017318"/>
    </source>
</evidence>
<evidence type="ECO:0000256" key="8">
    <source>
        <dbReference type="ARBA" id="ARBA00023235"/>
    </source>
</evidence>
<dbReference type="GO" id="GO:0042803">
    <property type="term" value="F:protein homodimerization activity"/>
    <property type="evidence" value="ECO:0007669"/>
    <property type="project" value="UniProtKB-ARBA"/>
</dbReference>
<keyword evidence="10" id="KW-0732">Signal</keyword>
<dbReference type="GO" id="GO:0046417">
    <property type="term" value="P:chorismate metabolic process"/>
    <property type="evidence" value="ECO:0007669"/>
    <property type="project" value="InterPro"/>
</dbReference>
<evidence type="ECO:0000256" key="5">
    <source>
        <dbReference type="ARBA" id="ARBA00022490"/>
    </source>
</evidence>
<keyword evidence="13" id="KW-1185">Reference proteome</keyword>
<keyword evidence="8 9" id="KW-0413">Isomerase</keyword>
<evidence type="ECO:0000256" key="6">
    <source>
        <dbReference type="ARBA" id="ARBA00022605"/>
    </source>
</evidence>
<keyword evidence="7 9" id="KW-0057">Aromatic amino acid biosynthesis</keyword>
<comment type="subcellular location">
    <subcellularLocation>
        <location evidence="2">Cytoplasm</location>
    </subcellularLocation>
</comment>
<sequence length="270" mass="31155">MMLRFLVLLLVHLLKLISFSMVKGEYTLDSVRACLVKQEDTIIFGLIDRAKLPFNSPTYHPNHTSVPHYSASLLQFLVINTETIQAEAGRYNNPEENPFFPENLPPSIVPHYNFSQFLHPAAASVNINKFIWKLYFHELLPMFVALGDDGNYAQTAASDLSLLQAISRRIHYGKFVAEAKFRESPQDYEPLIRAQDREALMKLLTSKSVEDMVRKRIEKKAMVFGQEVSVDHDVKGKYKVDPLVVSHFYQKWVIPLTKIVEVEYFLHRLD</sequence>
<dbReference type="PANTHER" id="PTHR21145">
    <property type="entry name" value="CHORISMATE MUTASE"/>
    <property type="match status" value="1"/>
</dbReference>
<keyword evidence="5" id="KW-0963">Cytoplasm</keyword>
<name>A0AAN9P238_CROPI</name>
<evidence type="ECO:0000313" key="13">
    <source>
        <dbReference type="Proteomes" id="UP001372338"/>
    </source>
</evidence>
<evidence type="ECO:0000256" key="7">
    <source>
        <dbReference type="ARBA" id="ARBA00023141"/>
    </source>
</evidence>
<protein>
    <recommendedName>
        <fullName evidence="4 9">Chorismate mutase</fullName>
        <ecNumber evidence="4 9">5.4.99.5</ecNumber>
    </recommendedName>
</protein>
<evidence type="ECO:0000256" key="2">
    <source>
        <dbReference type="ARBA" id="ARBA00004496"/>
    </source>
</evidence>
<dbReference type="GO" id="GO:0004106">
    <property type="term" value="F:chorismate mutase activity"/>
    <property type="evidence" value="ECO:0007669"/>
    <property type="project" value="UniProtKB-UniRule"/>
</dbReference>
<comment type="catalytic activity">
    <reaction evidence="1 9">
        <text>chorismate = prephenate</text>
        <dbReference type="Rhea" id="RHEA:13897"/>
        <dbReference type="ChEBI" id="CHEBI:29748"/>
        <dbReference type="ChEBI" id="CHEBI:29934"/>
        <dbReference type="EC" id="5.4.99.5"/>
    </reaction>
</comment>
<dbReference type="InterPro" id="IPR008238">
    <property type="entry name" value="Chorismate_mutase_AroQ_euk"/>
</dbReference>
<evidence type="ECO:0000256" key="10">
    <source>
        <dbReference type="SAM" id="SignalP"/>
    </source>
</evidence>
<evidence type="ECO:0000313" key="12">
    <source>
        <dbReference type="EMBL" id="KAK7283129.1"/>
    </source>
</evidence>
<dbReference type="SUPFAM" id="SSF48600">
    <property type="entry name" value="Chorismate mutase II"/>
    <property type="match status" value="1"/>
</dbReference>
<accession>A0AAN9P238</accession>
<feature type="signal peptide" evidence="10">
    <location>
        <begin position="1"/>
        <end position="24"/>
    </location>
</feature>
<dbReference type="Proteomes" id="UP001372338">
    <property type="component" value="Unassembled WGS sequence"/>
</dbReference>
<feature type="domain" description="Chorismate mutase" evidence="11">
    <location>
        <begin position="152"/>
        <end position="261"/>
    </location>
</feature>
<dbReference type="AlphaFoldDB" id="A0AAN9P238"/>
<organism evidence="12 13">
    <name type="scientific">Crotalaria pallida</name>
    <name type="common">Smooth rattlebox</name>
    <name type="synonym">Crotalaria striata</name>
    <dbReference type="NCBI Taxonomy" id="3830"/>
    <lineage>
        <taxon>Eukaryota</taxon>
        <taxon>Viridiplantae</taxon>
        <taxon>Streptophyta</taxon>
        <taxon>Embryophyta</taxon>
        <taxon>Tracheophyta</taxon>
        <taxon>Spermatophyta</taxon>
        <taxon>Magnoliopsida</taxon>
        <taxon>eudicotyledons</taxon>
        <taxon>Gunneridae</taxon>
        <taxon>Pentapetalae</taxon>
        <taxon>rosids</taxon>
        <taxon>fabids</taxon>
        <taxon>Fabales</taxon>
        <taxon>Fabaceae</taxon>
        <taxon>Papilionoideae</taxon>
        <taxon>50 kb inversion clade</taxon>
        <taxon>genistoids sensu lato</taxon>
        <taxon>core genistoids</taxon>
        <taxon>Crotalarieae</taxon>
        <taxon>Crotalaria</taxon>
    </lineage>
</organism>
<dbReference type="PANTHER" id="PTHR21145:SF12">
    <property type="entry name" value="CHORISMATE MUTASE"/>
    <property type="match status" value="1"/>
</dbReference>
<dbReference type="InterPro" id="IPR036263">
    <property type="entry name" value="Chorismate_II_sf"/>
</dbReference>
<evidence type="ECO:0000256" key="1">
    <source>
        <dbReference type="ARBA" id="ARBA00000824"/>
    </source>
</evidence>
<dbReference type="EC" id="5.4.99.5" evidence="4 9"/>
<dbReference type="InterPro" id="IPR002701">
    <property type="entry name" value="CM_II_prokaryot"/>
</dbReference>
<comment type="pathway">
    <text evidence="3">Metabolic intermediate biosynthesis; prephenate biosynthesis; prephenate from chorismate: step 1/1.</text>
</comment>
<dbReference type="GO" id="GO:0008652">
    <property type="term" value="P:amino acid biosynthetic process"/>
    <property type="evidence" value="ECO:0007669"/>
    <property type="project" value="UniProtKB-KW"/>
</dbReference>
<feature type="chain" id="PRO_5042817863" description="Chorismate mutase" evidence="10">
    <location>
        <begin position="25"/>
        <end position="270"/>
    </location>
</feature>
<dbReference type="PIRSF" id="PIRSF017318">
    <property type="entry name" value="Chor_mut_AroQ_eu"/>
    <property type="match status" value="1"/>
</dbReference>
<proteinExistence type="predicted"/>
<dbReference type="PROSITE" id="PS51169">
    <property type="entry name" value="CHORISMATE_MUT_3"/>
    <property type="match status" value="1"/>
</dbReference>
<dbReference type="FunFam" id="1.10.590.10:FF:000001">
    <property type="entry name" value="Chorismate mutase"/>
    <property type="match status" value="1"/>
</dbReference>
<evidence type="ECO:0000256" key="4">
    <source>
        <dbReference type="ARBA" id="ARBA00012404"/>
    </source>
</evidence>